<dbReference type="InterPro" id="IPR036397">
    <property type="entry name" value="RNaseH_sf"/>
</dbReference>
<dbReference type="GO" id="GO:0006508">
    <property type="term" value="P:proteolysis"/>
    <property type="evidence" value="ECO:0007669"/>
    <property type="project" value="UniProtKB-KW"/>
</dbReference>
<feature type="region of interest" description="Disordered" evidence="2">
    <location>
        <begin position="717"/>
        <end position="772"/>
    </location>
</feature>
<dbReference type="Pfam" id="PF25597">
    <property type="entry name" value="SH3_retrovirus"/>
    <property type="match status" value="1"/>
</dbReference>
<name>A0A922LAP7_DERFA</name>
<reference evidence="4" key="2">
    <citation type="journal article" date="2022" name="Res Sq">
        <title>Comparative Genomics Reveals Insights into the Divergent Evolution of Astigmatic Mites and Household Pest Adaptations.</title>
        <authorList>
            <person name="Xiong Q."/>
            <person name="Wan A.T.-Y."/>
            <person name="Liu X.-Y."/>
            <person name="Fung C.S.-H."/>
            <person name="Xiao X."/>
            <person name="Malainual N."/>
            <person name="Hou J."/>
            <person name="Wang L."/>
            <person name="Wang M."/>
            <person name="Yang K."/>
            <person name="Cui Y."/>
            <person name="Leung E."/>
            <person name="Nong W."/>
            <person name="Shin S.-K."/>
            <person name="Au S."/>
            <person name="Jeong K.Y."/>
            <person name="Chew F.T."/>
            <person name="Hui J."/>
            <person name="Leung T.F."/>
            <person name="Tungtrongchitr A."/>
            <person name="Zhong N."/>
            <person name="Liu Z."/>
            <person name="Tsui S."/>
        </authorList>
    </citation>
    <scope>NUCLEOTIDE SEQUENCE</scope>
    <source>
        <strain evidence="4">Derf</strain>
        <tissue evidence="4">Whole organism</tissue>
    </source>
</reference>
<keyword evidence="1" id="KW-0378">Hydrolase</keyword>
<dbReference type="AlphaFoldDB" id="A0A922LAP7"/>
<evidence type="ECO:0000259" key="3">
    <source>
        <dbReference type="PROSITE" id="PS50994"/>
    </source>
</evidence>
<dbReference type="GO" id="GO:0008233">
    <property type="term" value="F:peptidase activity"/>
    <property type="evidence" value="ECO:0007669"/>
    <property type="project" value="UniProtKB-KW"/>
</dbReference>
<dbReference type="PROSITE" id="PS50994">
    <property type="entry name" value="INTEGRASE"/>
    <property type="match status" value="1"/>
</dbReference>
<dbReference type="SUPFAM" id="SSF57756">
    <property type="entry name" value="Retrovirus zinc finger-like domains"/>
    <property type="match status" value="1"/>
</dbReference>
<dbReference type="PANTHER" id="PTHR42648">
    <property type="entry name" value="TRANSPOSASE, PUTATIVE-RELATED"/>
    <property type="match status" value="1"/>
</dbReference>
<dbReference type="Proteomes" id="UP000790347">
    <property type="component" value="Unassembled WGS sequence"/>
</dbReference>
<dbReference type="Pfam" id="PF22936">
    <property type="entry name" value="Pol_BBD"/>
    <property type="match status" value="1"/>
</dbReference>
<gene>
    <name evidence="4" type="ORF">DERF_002511</name>
</gene>
<comment type="caution">
    <text evidence="4">The sequence shown here is derived from an EMBL/GenBank/DDBJ whole genome shotgun (WGS) entry which is preliminary data.</text>
</comment>
<feature type="domain" description="Integrase catalytic" evidence="3">
    <location>
        <begin position="471"/>
        <end position="634"/>
    </location>
</feature>
<dbReference type="Gene3D" id="3.30.420.10">
    <property type="entry name" value="Ribonuclease H-like superfamily/Ribonuclease H"/>
    <property type="match status" value="1"/>
</dbReference>
<dbReference type="PANTHER" id="PTHR42648:SF18">
    <property type="entry name" value="RETROTRANSPOSON, UNCLASSIFIED-LIKE PROTEIN"/>
    <property type="match status" value="1"/>
</dbReference>
<evidence type="ECO:0000313" key="5">
    <source>
        <dbReference type="Proteomes" id="UP000790347"/>
    </source>
</evidence>
<evidence type="ECO:0000313" key="4">
    <source>
        <dbReference type="EMBL" id="KAH9528578.1"/>
    </source>
</evidence>
<dbReference type="Pfam" id="PF00665">
    <property type="entry name" value="rve"/>
    <property type="match status" value="1"/>
</dbReference>
<dbReference type="InterPro" id="IPR057670">
    <property type="entry name" value="SH3_retrovirus"/>
</dbReference>
<evidence type="ECO:0000256" key="2">
    <source>
        <dbReference type="SAM" id="MobiDB-lite"/>
    </source>
</evidence>
<dbReference type="SUPFAM" id="SSF53098">
    <property type="entry name" value="Ribonuclease H-like"/>
    <property type="match status" value="1"/>
</dbReference>
<dbReference type="Pfam" id="PF13976">
    <property type="entry name" value="gag_pre-integrs"/>
    <property type="match status" value="1"/>
</dbReference>
<protein>
    <recommendedName>
        <fullName evidence="3">Integrase catalytic domain-containing protein</fullName>
    </recommendedName>
</protein>
<keyword evidence="5" id="KW-1185">Reference proteome</keyword>
<dbReference type="InterPro" id="IPR012337">
    <property type="entry name" value="RNaseH-like_sf"/>
</dbReference>
<accession>A0A922LAP7</accession>
<dbReference type="GO" id="GO:0003676">
    <property type="term" value="F:nucleic acid binding"/>
    <property type="evidence" value="ECO:0007669"/>
    <property type="project" value="InterPro"/>
</dbReference>
<dbReference type="InterPro" id="IPR039537">
    <property type="entry name" value="Retrotran_Ty1/copia-like"/>
</dbReference>
<dbReference type="GO" id="GO:0008270">
    <property type="term" value="F:zinc ion binding"/>
    <property type="evidence" value="ECO:0007669"/>
    <property type="project" value="InterPro"/>
</dbReference>
<feature type="compositionally biased region" description="Acidic residues" evidence="2">
    <location>
        <begin position="726"/>
        <end position="743"/>
    </location>
</feature>
<dbReference type="InterPro" id="IPR001584">
    <property type="entry name" value="Integrase_cat-core"/>
</dbReference>
<organism evidence="4 5">
    <name type="scientific">Dermatophagoides farinae</name>
    <name type="common">American house dust mite</name>
    <dbReference type="NCBI Taxonomy" id="6954"/>
    <lineage>
        <taxon>Eukaryota</taxon>
        <taxon>Metazoa</taxon>
        <taxon>Ecdysozoa</taxon>
        <taxon>Arthropoda</taxon>
        <taxon>Chelicerata</taxon>
        <taxon>Arachnida</taxon>
        <taxon>Acari</taxon>
        <taxon>Acariformes</taxon>
        <taxon>Sarcoptiformes</taxon>
        <taxon>Astigmata</taxon>
        <taxon>Psoroptidia</taxon>
        <taxon>Analgoidea</taxon>
        <taxon>Pyroglyphidae</taxon>
        <taxon>Dermatophagoidinae</taxon>
        <taxon>Dermatophagoides</taxon>
    </lineage>
</organism>
<dbReference type="GO" id="GO:0015074">
    <property type="term" value="P:DNA integration"/>
    <property type="evidence" value="ECO:0007669"/>
    <property type="project" value="InterPro"/>
</dbReference>
<dbReference type="EMBL" id="ASGP02000001">
    <property type="protein sequence ID" value="KAH9528578.1"/>
    <property type="molecule type" value="Genomic_DNA"/>
</dbReference>
<dbReference type="InterPro" id="IPR025724">
    <property type="entry name" value="GAG-pre-integrase_dom"/>
</dbReference>
<dbReference type="Pfam" id="PF14223">
    <property type="entry name" value="Retrotran_gag_2"/>
    <property type="match status" value="1"/>
</dbReference>
<evidence type="ECO:0000256" key="1">
    <source>
        <dbReference type="ARBA" id="ARBA00022670"/>
    </source>
</evidence>
<reference evidence="4" key="1">
    <citation type="submission" date="2013-05" db="EMBL/GenBank/DDBJ databases">
        <authorList>
            <person name="Yim A.K.Y."/>
            <person name="Chan T.F."/>
            <person name="Ji K.M."/>
            <person name="Liu X.Y."/>
            <person name="Zhou J.W."/>
            <person name="Li R.Q."/>
            <person name="Yang K.Y."/>
            <person name="Li J."/>
            <person name="Li M."/>
            <person name="Law P.T.W."/>
            <person name="Wu Y.L."/>
            <person name="Cai Z.L."/>
            <person name="Qin H."/>
            <person name="Bao Y."/>
            <person name="Leung R.K.K."/>
            <person name="Ng P.K.S."/>
            <person name="Zou J."/>
            <person name="Zhong X.J."/>
            <person name="Ran P.X."/>
            <person name="Zhong N.S."/>
            <person name="Liu Z.G."/>
            <person name="Tsui S.K.W."/>
        </authorList>
    </citation>
    <scope>NUCLEOTIDE SEQUENCE</scope>
    <source>
        <strain evidence="4">Derf</strain>
        <tissue evidence="4">Whole organism</tissue>
    </source>
</reference>
<dbReference type="InterPro" id="IPR036875">
    <property type="entry name" value="Znf_CCHC_sf"/>
</dbReference>
<keyword evidence="1" id="KW-0645">Protease</keyword>
<dbReference type="InterPro" id="IPR054722">
    <property type="entry name" value="PolX-like_BBD"/>
</dbReference>
<proteinExistence type="predicted"/>
<sequence length="772" mass="87092">MNHFASVSPIPKLSKNWNLWYRSVELTMRSLKIWKYCAGTLAVNPDELADSGRAMAIILGTLSEEDGNLVMSCNNPEEMLYLLRGKYEGSRSASIMALKGEFHTIQFDDQLSFFGKIREINTKLMALGSSLDEIDMCQRVLAILPPEHHDIVGQVRVMSEFNMDNQEIELKLVKIESLLRQRVKDRESGKSSVKQSNESLDKSVTLAATKSDRKKFIKCHYCHKMGHMKKSCYKWLKEKKSDNNNNESNSKSVSGKTVLAIVKESEMNISNRFYGDSGASSHIVNKREWLDNFRPCNESFDTAGGRIKIIGYGDLNCQFHTGTEWHDVLVRNVALANQNYNLISIGQLERIHEDLSVIIGSGKMKIMKNGKCLLTGYRSEEINNLYHLPIRVVDSSSPSFMNVSLISSSTADLALLHERFCHVNKNTIIKMAKSRIVDGLSIIGSDNMGFCNACNDGKLTDVSHRLSEKLSNIKPGQSIHIDIAGYTDQSLHGNKYYLICVDEKTSYIKVEFLKNRDDVFNKFIKIVNQIKLETGNNVLKIRSDRGSEFTSNKFRGYVDSHGITHQFACVGVSQQNGLAERHVRNVNDHATSILVSSGLPKILWDEAVNCSVYVLNRTMNYKNEVPYNDWFNKKANVSNFIVFGSRGKALNDEIRKFESKTIDVYMVGYQGDHIYRCYLPNKREVHLVSAVKFEEIPKCRSVAYSIPDDDMFSVQSTSGFTKVNGDNDDDDGNDDDDDGDDGDSNGVVDVSKRGRPLGSKNKTQNKVEIVNY</sequence>